<evidence type="ECO:0000256" key="4">
    <source>
        <dbReference type="ARBA" id="ARBA00022825"/>
    </source>
</evidence>
<feature type="active site" description="Charge relay system" evidence="5 6">
    <location>
        <position position="128"/>
    </location>
</feature>
<dbReference type="GO" id="GO:0004252">
    <property type="term" value="F:serine-type endopeptidase activity"/>
    <property type="evidence" value="ECO:0007669"/>
    <property type="project" value="UniProtKB-UniRule"/>
</dbReference>
<dbReference type="GO" id="GO:0006508">
    <property type="term" value="P:proteolysis"/>
    <property type="evidence" value="ECO:0007669"/>
    <property type="project" value="UniProtKB-KW"/>
</dbReference>
<keyword evidence="3 6" id="KW-0378">Hydrolase</keyword>
<dbReference type="SUPFAM" id="SSF52743">
    <property type="entry name" value="Subtilisin-like"/>
    <property type="match status" value="1"/>
</dbReference>
<comment type="similarity">
    <text evidence="1 6 7">Belongs to the peptidase S8 family.</text>
</comment>
<evidence type="ECO:0000313" key="11">
    <source>
        <dbReference type="Proteomes" id="UP000652847"/>
    </source>
</evidence>
<sequence length="587" mass="64213">MPDQKLDNLLNLALDATEEEREKSRNLNVGYEKQTRKWEIIVKHSEALPGGSEISVVSLLGGYAIVTLPESMLDEYSRRPQIEFIEKPTRLYFEDFFSKEASCITQVQRNEPGNLQLTGRGVLIGIVDSGVDYRHLAFLTADGKSRILRLWDQGIPGNPPKGYATGTEYTNEEINEALSLSVQEGRRLVPSEDGSGHGTAVLGVAAGSDFSRGAVNRGVAYESDLLVVKMGIPRQDSFPRTTELMQGVDYLVRQALAMGRPMVINLSFGNNYGSHRGDSLLETYLDSVSSIGKLAICVGMGNNGSDALHCGGKLSAGEIQEIELGVGPFEPNLNIQLWKDYEDEMEIYLENPSGERVGPLKEALGAQRWSLGNTELLIYYGKPAPYHVTQEIYVDFLVKAETDPLRIQQSSYIDSGVWKIILVAGNIKNGEYYLWLPGGKTLNPGTAFYLPRAQGTLTIPATARRVISVGAYDARLNAYADFSGRGSCNLPYPKPDLTAPGVDILAPRAGGGYARFSGTSFSTPFVTGAAALLMEWGITRGNDPYLYGEKLKAYLRRGARPLPGVERYPDDMVGWGALCTAQSLPEI</sequence>
<dbReference type="PROSITE" id="PS00136">
    <property type="entry name" value="SUBTILASE_ASP"/>
    <property type="match status" value="1"/>
</dbReference>
<organism evidence="10 11">
    <name type="scientific">Blautia segnis</name>
    <dbReference type="NCBI Taxonomy" id="2763030"/>
    <lineage>
        <taxon>Bacteria</taxon>
        <taxon>Bacillati</taxon>
        <taxon>Bacillota</taxon>
        <taxon>Clostridia</taxon>
        <taxon>Lachnospirales</taxon>
        <taxon>Lachnospiraceae</taxon>
        <taxon>Blautia</taxon>
    </lineage>
</organism>
<dbReference type="PANTHER" id="PTHR43806">
    <property type="entry name" value="PEPTIDASE S8"/>
    <property type="match status" value="1"/>
</dbReference>
<evidence type="ECO:0000256" key="6">
    <source>
        <dbReference type="PROSITE-ProRule" id="PRU01240"/>
    </source>
</evidence>
<dbReference type="EMBL" id="JACOOT010000036">
    <property type="protein sequence ID" value="MBC5652455.1"/>
    <property type="molecule type" value="Genomic_DNA"/>
</dbReference>
<dbReference type="InterPro" id="IPR000209">
    <property type="entry name" value="Peptidase_S8/S53_dom"/>
</dbReference>
<dbReference type="InterPro" id="IPR050131">
    <property type="entry name" value="Peptidase_S8_subtilisin-like"/>
</dbReference>
<dbReference type="Proteomes" id="UP000652847">
    <property type="component" value="Unassembled WGS sequence"/>
</dbReference>
<dbReference type="InterPro" id="IPR015500">
    <property type="entry name" value="Peptidase_S8_subtilisin-rel"/>
</dbReference>
<accession>A0A8I0AKU2</accession>
<comment type="caution">
    <text evidence="10">The sequence shown here is derived from an EMBL/GenBank/DDBJ whole genome shotgun (WGS) entry which is preliminary data.</text>
</comment>
<dbReference type="InterPro" id="IPR023828">
    <property type="entry name" value="Peptidase_S8_Ser-AS"/>
</dbReference>
<dbReference type="Gene3D" id="3.40.50.200">
    <property type="entry name" value="Peptidase S8/S53 domain"/>
    <property type="match status" value="1"/>
</dbReference>
<feature type="domain" description="Peptidase S8/S53" evidence="8">
    <location>
        <begin position="451"/>
        <end position="576"/>
    </location>
</feature>
<keyword evidence="4 6" id="KW-0720">Serine protease</keyword>
<dbReference type="PIRSF" id="PIRSF037894">
    <property type="entry name" value="Subtilisin_rel_CspABC"/>
    <property type="match status" value="1"/>
</dbReference>
<proteinExistence type="inferred from homology"/>
<protein>
    <submittedName>
        <fullName evidence="10">S8 family peptidase</fullName>
    </submittedName>
</protein>
<keyword evidence="11" id="KW-1185">Reference proteome</keyword>
<evidence type="ECO:0000259" key="8">
    <source>
        <dbReference type="Pfam" id="PF00082"/>
    </source>
</evidence>
<evidence type="ECO:0000256" key="2">
    <source>
        <dbReference type="ARBA" id="ARBA00022670"/>
    </source>
</evidence>
<dbReference type="InterPro" id="IPR034045">
    <property type="entry name" value="Pep_S8_CspA-like"/>
</dbReference>
<dbReference type="PROSITE" id="PS51892">
    <property type="entry name" value="SUBTILASE"/>
    <property type="match status" value="1"/>
</dbReference>
<evidence type="ECO:0000313" key="10">
    <source>
        <dbReference type="EMBL" id="MBC5652455.1"/>
    </source>
</evidence>
<dbReference type="AlphaFoldDB" id="A0A8I0AKU2"/>
<feature type="domain" description="Peptidase S8/S53" evidence="8">
    <location>
        <begin position="119"/>
        <end position="279"/>
    </location>
</feature>
<dbReference type="Gene3D" id="3.30.70.2980">
    <property type="match status" value="1"/>
</dbReference>
<evidence type="ECO:0000256" key="7">
    <source>
        <dbReference type="RuleBase" id="RU003355"/>
    </source>
</evidence>
<dbReference type="Gene3D" id="2.60.120.1290">
    <property type="match status" value="1"/>
</dbReference>
<dbReference type="Pfam" id="PF00082">
    <property type="entry name" value="Peptidase_S8"/>
    <property type="match status" value="2"/>
</dbReference>
<gene>
    <name evidence="10" type="ORF">H8S54_15415</name>
</gene>
<dbReference type="InterPro" id="IPR036852">
    <property type="entry name" value="Peptidase_S8/S53_dom_sf"/>
</dbReference>
<dbReference type="InterPro" id="IPR041365">
    <property type="entry name" value="CspB_prodomain"/>
</dbReference>
<feature type="domain" description="Csp protease B prodomain" evidence="9">
    <location>
        <begin position="4"/>
        <end position="88"/>
    </location>
</feature>
<dbReference type="PRINTS" id="PR00723">
    <property type="entry name" value="SUBTILISIN"/>
</dbReference>
<dbReference type="RefSeq" id="WP_186901775.1">
    <property type="nucleotide sequence ID" value="NZ_JACOOT010000036.1"/>
</dbReference>
<dbReference type="PANTHER" id="PTHR43806:SF11">
    <property type="entry name" value="CEREVISIN-RELATED"/>
    <property type="match status" value="1"/>
</dbReference>
<feature type="active site" description="Charge relay system" evidence="5 6">
    <location>
        <position position="520"/>
    </location>
</feature>
<evidence type="ECO:0000256" key="3">
    <source>
        <dbReference type="ARBA" id="ARBA00022801"/>
    </source>
</evidence>
<feature type="active site" description="Charge relay system" evidence="5 6">
    <location>
        <position position="197"/>
    </location>
</feature>
<dbReference type="PROSITE" id="PS00138">
    <property type="entry name" value="SUBTILASE_SER"/>
    <property type="match status" value="1"/>
</dbReference>
<evidence type="ECO:0000259" key="9">
    <source>
        <dbReference type="Pfam" id="PF18425"/>
    </source>
</evidence>
<reference evidence="10 11" key="1">
    <citation type="submission" date="2020-08" db="EMBL/GenBank/DDBJ databases">
        <title>Genome public.</title>
        <authorList>
            <person name="Liu C."/>
            <person name="Sun Q."/>
        </authorList>
    </citation>
    <scope>NUCLEOTIDE SEQUENCE [LARGE SCALE GENOMIC DNA]</scope>
    <source>
        <strain evidence="10 11">BX17</strain>
    </source>
</reference>
<dbReference type="InterPro" id="IPR017310">
    <property type="entry name" value="Pept_S8A_subtilisin_clostridia"/>
</dbReference>
<keyword evidence="2 6" id="KW-0645">Protease</keyword>
<dbReference type="InterPro" id="IPR023827">
    <property type="entry name" value="Peptidase_S8_Asp-AS"/>
</dbReference>
<name>A0A8I0AKU2_9FIRM</name>
<evidence type="ECO:0000256" key="5">
    <source>
        <dbReference type="PIRSR" id="PIRSR615500-1"/>
    </source>
</evidence>
<dbReference type="CDD" id="cd07478">
    <property type="entry name" value="Peptidases_S8_CspA-like"/>
    <property type="match status" value="1"/>
</dbReference>
<evidence type="ECO:0000256" key="1">
    <source>
        <dbReference type="ARBA" id="ARBA00011073"/>
    </source>
</evidence>
<dbReference type="Pfam" id="PF18425">
    <property type="entry name" value="CspB_prodomain"/>
    <property type="match status" value="1"/>
</dbReference>